<evidence type="ECO:0000313" key="3">
    <source>
        <dbReference type="Proteomes" id="UP000182510"/>
    </source>
</evidence>
<sequence length="65" mass="7752">MKYFKTFLLYFLFPAVIIGRRLLEDSTLSFFQKLILFSIALGINFLFMKFIGVRLFTYKGKNKNE</sequence>
<gene>
    <name evidence="2" type="ORF">LPB144_10960</name>
</gene>
<keyword evidence="1" id="KW-1133">Transmembrane helix</keyword>
<dbReference type="Proteomes" id="UP000182510">
    <property type="component" value="Chromosome"/>
</dbReference>
<keyword evidence="1" id="KW-0812">Transmembrane</keyword>
<evidence type="ECO:0000256" key="1">
    <source>
        <dbReference type="SAM" id="Phobius"/>
    </source>
</evidence>
<protein>
    <submittedName>
        <fullName evidence="2">Uncharacterized protein</fullName>
    </submittedName>
</protein>
<evidence type="ECO:0000313" key="2">
    <source>
        <dbReference type="EMBL" id="APG60895.1"/>
    </source>
</evidence>
<organism evidence="2 3">
    <name type="scientific">Christiangramia salexigens</name>
    <dbReference type="NCBI Taxonomy" id="1913577"/>
    <lineage>
        <taxon>Bacteria</taxon>
        <taxon>Pseudomonadati</taxon>
        <taxon>Bacteroidota</taxon>
        <taxon>Flavobacteriia</taxon>
        <taxon>Flavobacteriales</taxon>
        <taxon>Flavobacteriaceae</taxon>
        <taxon>Christiangramia</taxon>
    </lineage>
</organism>
<dbReference type="STRING" id="1913577.LPB144_10960"/>
<dbReference type="EMBL" id="CP018153">
    <property type="protein sequence ID" value="APG60895.1"/>
    <property type="molecule type" value="Genomic_DNA"/>
</dbReference>
<feature type="transmembrane region" description="Helical" evidence="1">
    <location>
        <begin position="7"/>
        <end position="23"/>
    </location>
</feature>
<accession>A0A1L3J6X8</accession>
<dbReference type="KEGG" id="grl:LPB144_10960"/>
<proteinExistence type="predicted"/>
<keyword evidence="1" id="KW-0472">Membrane</keyword>
<feature type="transmembrane region" description="Helical" evidence="1">
    <location>
        <begin position="35"/>
        <end position="56"/>
    </location>
</feature>
<dbReference type="AlphaFoldDB" id="A0A1L3J6X8"/>
<keyword evidence="3" id="KW-1185">Reference proteome</keyword>
<reference evidence="2 3" key="1">
    <citation type="submission" date="2016-11" db="EMBL/GenBank/DDBJ databases">
        <title>Gramella sp. LPB0144 isolated from marine environment.</title>
        <authorList>
            <person name="Kim E."/>
            <person name="Yi H."/>
        </authorList>
    </citation>
    <scope>NUCLEOTIDE SEQUENCE [LARGE SCALE GENOMIC DNA]</scope>
    <source>
        <strain evidence="2 3">LPB0144</strain>
    </source>
</reference>
<name>A0A1L3J6X8_9FLAO</name>